<dbReference type="SUPFAM" id="SSF49879">
    <property type="entry name" value="SMAD/FHA domain"/>
    <property type="match status" value="1"/>
</dbReference>
<reference evidence="2 3" key="1">
    <citation type="journal article" date="2016" name="PLoS ONE">
        <title>Complete Genome Sequence and Comparative Genomics of a Novel Myxobacterium Myxococcus hansupus.</title>
        <authorList>
            <person name="Sharma G."/>
            <person name="Narwani T."/>
            <person name="Subramanian S."/>
        </authorList>
    </citation>
    <scope>NUCLEOTIDE SEQUENCE [LARGE SCALE GENOMIC DNA]</scope>
    <source>
        <strain evidence="3">mixupus</strain>
    </source>
</reference>
<accession>A0A0H4WQ09</accession>
<dbReference type="PANTHER" id="PTHR23308">
    <property type="entry name" value="NUCLEAR INHIBITOR OF PROTEIN PHOSPHATASE-1"/>
    <property type="match status" value="1"/>
</dbReference>
<feature type="domain" description="FHA" evidence="1">
    <location>
        <begin position="80"/>
        <end position="131"/>
    </location>
</feature>
<dbReference type="AlphaFoldDB" id="A0A0H4WQ09"/>
<evidence type="ECO:0000259" key="1">
    <source>
        <dbReference type="PROSITE" id="PS50006"/>
    </source>
</evidence>
<dbReference type="KEGG" id="mym:A176_002503"/>
<dbReference type="EMBL" id="CP012109">
    <property type="protein sequence ID" value="AKQ65591.1"/>
    <property type="molecule type" value="Genomic_DNA"/>
</dbReference>
<dbReference type="CDD" id="cd00060">
    <property type="entry name" value="FHA"/>
    <property type="match status" value="1"/>
</dbReference>
<dbReference type="InterPro" id="IPR008984">
    <property type="entry name" value="SMAD_FHA_dom_sf"/>
</dbReference>
<dbReference type="InterPro" id="IPR000253">
    <property type="entry name" value="FHA_dom"/>
</dbReference>
<organism evidence="2 3">
    <name type="scientific">Pseudomyxococcus hansupus</name>
    <dbReference type="NCBI Taxonomy" id="1297742"/>
    <lineage>
        <taxon>Bacteria</taxon>
        <taxon>Pseudomonadati</taxon>
        <taxon>Myxococcota</taxon>
        <taxon>Myxococcia</taxon>
        <taxon>Myxococcales</taxon>
        <taxon>Cystobacterineae</taxon>
        <taxon>Myxococcaceae</taxon>
        <taxon>Pseudomyxococcus</taxon>
    </lineage>
</organism>
<dbReference type="Proteomes" id="UP000009026">
    <property type="component" value="Chromosome"/>
</dbReference>
<dbReference type="SMART" id="SM00240">
    <property type="entry name" value="FHA"/>
    <property type="match status" value="1"/>
</dbReference>
<dbReference type="Gene3D" id="2.60.200.20">
    <property type="match status" value="1"/>
</dbReference>
<protein>
    <submittedName>
        <fullName evidence="2">FHA domain protein</fullName>
    </submittedName>
</protein>
<dbReference type="eggNOG" id="COG1716">
    <property type="taxonomic scope" value="Bacteria"/>
</dbReference>
<dbReference type="PROSITE" id="PS50006">
    <property type="entry name" value="FHA_DOMAIN"/>
    <property type="match status" value="1"/>
</dbReference>
<dbReference type="InterPro" id="IPR050923">
    <property type="entry name" value="Cell_Proc_Reg/RNA_Proc"/>
</dbReference>
<dbReference type="OrthoDB" id="9815925at2"/>
<dbReference type="PATRIC" id="fig|1297742.4.peg.2530"/>
<gene>
    <name evidence="2" type="ORF">A176_002503</name>
</gene>
<proteinExistence type="predicted"/>
<dbReference type="RefSeq" id="WP_002638687.1">
    <property type="nucleotide sequence ID" value="NZ_CP012109.1"/>
</dbReference>
<dbReference type="STRING" id="1297742.A176_002503"/>
<evidence type="ECO:0000313" key="3">
    <source>
        <dbReference type="Proteomes" id="UP000009026"/>
    </source>
</evidence>
<keyword evidence="3" id="KW-1185">Reference proteome</keyword>
<dbReference type="Pfam" id="PF00498">
    <property type="entry name" value="FHA"/>
    <property type="match status" value="1"/>
</dbReference>
<name>A0A0H4WQ09_9BACT</name>
<evidence type="ECO:0000313" key="2">
    <source>
        <dbReference type="EMBL" id="AKQ65591.1"/>
    </source>
</evidence>
<sequence>MSEPLSAHVSRYLRNREAFERNLPSALLVFTPASEVAGGEESEEYRLKTVTNAGAPTLGANGPLVFPVVKSRPNAFARGITVGRTGNNDVVLDDGSVSRFHAWFSREEGQAGFLLTDAGSKNGSWAGGVRLVPRRAVPVADGARLRFGQVEVGFYTASGFMRMLAVRMSP</sequence>